<proteinExistence type="predicted"/>
<evidence type="ECO:0000313" key="1">
    <source>
        <dbReference type="EMBL" id="KAK8775042.1"/>
    </source>
</evidence>
<dbReference type="Proteomes" id="UP001321473">
    <property type="component" value="Unassembled WGS sequence"/>
</dbReference>
<evidence type="ECO:0000313" key="2">
    <source>
        <dbReference type="Proteomes" id="UP001321473"/>
    </source>
</evidence>
<comment type="caution">
    <text evidence="1">The sequence shown here is derived from an EMBL/GenBank/DDBJ whole genome shotgun (WGS) entry which is preliminary data.</text>
</comment>
<protein>
    <submittedName>
        <fullName evidence="1">Uncharacterized protein</fullName>
    </submittedName>
</protein>
<dbReference type="EMBL" id="JARKHS020014634">
    <property type="protein sequence ID" value="KAK8775042.1"/>
    <property type="molecule type" value="Genomic_DNA"/>
</dbReference>
<keyword evidence="2" id="KW-1185">Reference proteome</keyword>
<reference evidence="1 2" key="1">
    <citation type="journal article" date="2023" name="Arcadia Sci">
        <title>De novo assembly of a long-read Amblyomma americanum tick genome.</title>
        <authorList>
            <person name="Chou S."/>
            <person name="Poskanzer K.E."/>
            <person name="Rollins M."/>
            <person name="Thuy-Boun P.S."/>
        </authorList>
    </citation>
    <scope>NUCLEOTIDE SEQUENCE [LARGE SCALE GENOMIC DNA]</scope>
    <source>
        <strain evidence="1">F_SG_1</strain>
        <tissue evidence="1">Salivary glands</tissue>
    </source>
</reference>
<organism evidence="1 2">
    <name type="scientific">Amblyomma americanum</name>
    <name type="common">Lone star tick</name>
    <dbReference type="NCBI Taxonomy" id="6943"/>
    <lineage>
        <taxon>Eukaryota</taxon>
        <taxon>Metazoa</taxon>
        <taxon>Ecdysozoa</taxon>
        <taxon>Arthropoda</taxon>
        <taxon>Chelicerata</taxon>
        <taxon>Arachnida</taxon>
        <taxon>Acari</taxon>
        <taxon>Parasitiformes</taxon>
        <taxon>Ixodida</taxon>
        <taxon>Ixodoidea</taxon>
        <taxon>Ixodidae</taxon>
        <taxon>Amblyomminae</taxon>
        <taxon>Amblyomma</taxon>
    </lineage>
</organism>
<dbReference type="AlphaFoldDB" id="A0AAQ4EJV3"/>
<sequence>MRVLTEEDGEPFTLFYNGENIEKDLYEDEDKFASLEVTRNENGLHMKGFVGPQHRIAPIPISGRLLSGIIPHGLYEIAQDERLDKVAFNESKPEIRMLSRGINFNKEKSPDPKKVIGPVEGAIRLLDSEVEDEVQATRAGILSRIRKKKC</sequence>
<gene>
    <name evidence="1" type="ORF">V5799_010424</name>
</gene>
<name>A0AAQ4EJV3_AMBAM</name>
<accession>A0AAQ4EJV3</accession>